<dbReference type="EMBL" id="JAZAVJ010000267">
    <property type="protein sequence ID" value="KAK7403014.1"/>
    <property type="molecule type" value="Genomic_DNA"/>
</dbReference>
<reference evidence="1 2" key="1">
    <citation type="journal article" date="2025" name="Microbiol. Resour. Announc.">
        <title>Draft genome sequences for Neonectria magnoliae and Neonectria punicea, canker pathogens of Liriodendron tulipifera and Acer saccharum in West Virginia.</title>
        <authorList>
            <person name="Petronek H.M."/>
            <person name="Kasson M.T."/>
            <person name="Metheny A.M."/>
            <person name="Stauder C.M."/>
            <person name="Lovett B."/>
            <person name="Lynch S.C."/>
            <person name="Garnas J.R."/>
            <person name="Kasson L.R."/>
            <person name="Stajich J.E."/>
        </authorList>
    </citation>
    <scope>NUCLEOTIDE SEQUENCE [LARGE SCALE GENOMIC DNA]</scope>
    <source>
        <strain evidence="1 2">NRRL 64653</strain>
    </source>
</reference>
<protein>
    <submittedName>
        <fullName evidence="1">Uncharacterized protein</fullName>
    </submittedName>
</protein>
<evidence type="ECO:0000313" key="1">
    <source>
        <dbReference type="EMBL" id="KAK7403014.1"/>
    </source>
</evidence>
<organism evidence="1 2">
    <name type="scientific">Neonectria punicea</name>
    <dbReference type="NCBI Taxonomy" id="979145"/>
    <lineage>
        <taxon>Eukaryota</taxon>
        <taxon>Fungi</taxon>
        <taxon>Dikarya</taxon>
        <taxon>Ascomycota</taxon>
        <taxon>Pezizomycotina</taxon>
        <taxon>Sordariomycetes</taxon>
        <taxon>Hypocreomycetidae</taxon>
        <taxon>Hypocreales</taxon>
        <taxon>Nectriaceae</taxon>
        <taxon>Neonectria</taxon>
    </lineage>
</organism>
<sequence length="241" mass="25968">MDRLTGSFIDAHPSNQFTSALPLQPFINNGADIIYDDPRRWRYTTIGDIAKDTRALGYIYGAPASPDAFTRQSAEERDALSLHASGGRAISLPAGLPSQGAVNGNGIATMEAIKSPAKTEREPYVVFTEVGCTTSSYRIDVFTASAQSTSAEASNLDFIGQVTRLEMGPGRQGAGPPHTGRCRKPVATRLLPADKVKEQLAKDSQVNIFVTDLETGKQVDEGVDAQMPGFVLKVVWLPKRD</sequence>
<gene>
    <name evidence="1" type="ORF">QQX98_011214</name>
</gene>
<accession>A0ABR1GMC4</accession>
<proteinExistence type="predicted"/>
<keyword evidence="2" id="KW-1185">Reference proteome</keyword>
<comment type="caution">
    <text evidence="1">The sequence shown here is derived from an EMBL/GenBank/DDBJ whole genome shotgun (WGS) entry which is preliminary data.</text>
</comment>
<dbReference type="Proteomes" id="UP001498476">
    <property type="component" value="Unassembled WGS sequence"/>
</dbReference>
<evidence type="ECO:0000313" key="2">
    <source>
        <dbReference type="Proteomes" id="UP001498476"/>
    </source>
</evidence>
<name>A0ABR1GMC4_9HYPO</name>